<dbReference type="SUPFAM" id="SSF51905">
    <property type="entry name" value="FAD/NAD(P)-binding domain"/>
    <property type="match status" value="1"/>
</dbReference>
<dbReference type="InterPro" id="IPR002938">
    <property type="entry name" value="FAD-bd"/>
</dbReference>
<dbReference type="InterPro" id="IPR036188">
    <property type="entry name" value="FAD/NAD-bd_sf"/>
</dbReference>
<feature type="transmembrane region" description="Helical" evidence="4">
    <location>
        <begin position="79"/>
        <end position="100"/>
    </location>
</feature>
<feature type="transmembrane region" description="Helical" evidence="4">
    <location>
        <begin position="145"/>
        <end position="164"/>
    </location>
</feature>
<evidence type="ECO:0000313" key="6">
    <source>
        <dbReference type="EMBL" id="CAD8862352.1"/>
    </source>
</evidence>
<gene>
    <name evidence="6" type="ORF">NSCI0253_LOCUS36707</name>
</gene>
<feature type="transmembrane region" description="Helical" evidence="4">
    <location>
        <begin position="343"/>
        <end position="368"/>
    </location>
</feature>
<evidence type="ECO:0000256" key="1">
    <source>
        <dbReference type="ARBA" id="ARBA00001974"/>
    </source>
</evidence>
<name>A0A7S1AQW6_NOCSC</name>
<feature type="transmembrane region" description="Helical" evidence="4">
    <location>
        <begin position="266"/>
        <end position="287"/>
    </location>
</feature>
<evidence type="ECO:0000256" key="4">
    <source>
        <dbReference type="SAM" id="Phobius"/>
    </source>
</evidence>
<dbReference type="Gene3D" id="3.30.9.10">
    <property type="entry name" value="D-Amino Acid Oxidase, subunit A, domain 2"/>
    <property type="match status" value="1"/>
</dbReference>
<reference evidence="6" key="1">
    <citation type="submission" date="2021-01" db="EMBL/GenBank/DDBJ databases">
        <authorList>
            <person name="Corre E."/>
            <person name="Pelletier E."/>
            <person name="Niang G."/>
            <person name="Scheremetjew M."/>
            <person name="Finn R."/>
            <person name="Kale V."/>
            <person name="Holt S."/>
            <person name="Cochrane G."/>
            <person name="Meng A."/>
            <person name="Brown T."/>
            <person name="Cohen L."/>
        </authorList>
    </citation>
    <scope>NUCLEOTIDE SEQUENCE</scope>
</reference>
<dbReference type="PANTHER" id="PTHR43004">
    <property type="entry name" value="TRK SYSTEM POTASSIUM UPTAKE PROTEIN"/>
    <property type="match status" value="1"/>
</dbReference>
<dbReference type="EMBL" id="HBFQ01051428">
    <property type="protein sequence ID" value="CAD8862352.1"/>
    <property type="molecule type" value="Transcribed_RNA"/>
</dbReference>
<feature type="transmembrane region" description="Helical" evidence="4">
    <location>
        <begin position="15"/>
        <end position="34"/>
    </location>
</feature>
<keyword evidence="4" id="KW-0812">Transmembrane</keyword>
<keyword evidence="4" id="KW-0472">Membrane</keyword>
<dbReference type="AlphaFoldDB" id="A0A7S1AQW6"/>
<evidence type="ECO:0000259" key="5">
    <source>
        <dbReference type="Pfam" id="PF01494"/>
    </source>
</evidence>
<keyword evidence="2" id="KW-0285">Flavoprotein</keyword>
<dbReference type="GO" id="GO:0016709">
    <property type="term" value="F:oxidoreductase activity, acting on paired donors, with incorporation or reduction of molecular oxygen, NAD(P)H as one donor, and incorporation of one atom of oxygen"/>
    <property type="evidence" value="ECO:0007669"/>
    <property type="project" value="UniProtKB-ARBA"/>
</dbReference>
<feature type="domain" description="FAD-binding" evidence="5">
    <location>
        <begin position="437"/>
        <end position="815"/>
    </location>
</feature>
<accession>A0A7S1AQW6</accession>
<keyword evidence="3" id="KW-0274">FAD</keyword>
<evidence type="ECO:0000256" key="2">
    <source>
        <dbReference type="ARBA" id="ARBA00022630"/>
    </source>
</evidence>
<feature type="transmembrane region" description="Helical" evidence="4">
    <location>
        <begin position="46"/>
        <end position="67"/>
    </location>
</feature>
<dbReference type="GO" id="GO:0071949">
    <property type="term" value="F:FAD binding"/>
    <property type="evidence" value="ECO:0007669"/>
    <property type="project" value="InterPro"/>
</dbReference>
<sequence>MSVEILVEKRDRTTWLLSFSGCACVTLGTSWFALAQLVSGSVQTNIGGGLLSLGTGFFSVTLLMSGIRDESPEVDLQVAQIAALGVVLSAVLLMCCKGFKLLRRPLLQPRNYFFYGTYTYAVGSALYIVPIIYDLDAITASVHENMAPVGALCLSIGALLLMLFSSRSALNLDVTLSDVFPSTTRLHVGLLQAHCAVVASLAVVCGRAWTAIAGLLGAFDNSWTAVAFGDLVLVLGFACLAASLVEGRRGGSVFGPRSSVMDRSRGAGVALRAATLGSVALLSAASVCRFSARVFLAGAGQDDAGRYFDLVGISSCVCTASQLLAAACVVWRGYWVQPFMHPGNYFVLAMFLSATGDALVACAAFFGADNSGGTGADLEHFGGAVSLIGAILLLLHASMALETQTIGAYQGNCVERNDGYERTGVEPWDTDELPWKEVEVLICGGGPVGLTLASDLGLLGIKVLVVEQRTEVISDARFFILNSSSMEYLEHLEVAEDITREGVAQDIPFGAVWTDGLSHPCARILAAACVPGRSHCQEKLATLDPITISRLCGSTHTNAVPQRIMQSKQEKVMKASAESRASVEVLYGYSLLRFREVQGDGSNSGFVEAVVEQVRDGTGETNAQYQDYRVRAQYLVGCDGPGGRVARDLEFRYDGFANLTKTTSFLIKSKEISQHVLKNVGASNQYQVTRPGVGGAIVTHVEPDEGLWNFIGSWVHHPKRWASNPRGVIREFMGPMNYEVLTEKSWYWNFFIARNFRRNRILVCGDAAHSWPPVCGLGGNTGYGDASNLSWKLAAVVRGWGGDVLLDSYSVERRNQCLRTAQCVMVCMPRPRMLLLLCRIWANFRRIPGVMKILQWKWVSGNSGVRGGQHHCTEGVQLGIRHDFSPVCVTEAVIPPDDPFCKYTQRVVSGGRLPLVMLSSGSPIFSILSKSSYTLLAAISEAEVEALTSACGDSQGGQQQQARHPAIGESARCLVAAFGSISAPLKVVGLHQGEHALVSTNLPGTRVEAYNLVQNEGLILVRPDRIVAWHLPWKSAHVAITSTEASYIALTVAGRGASDEAAKVQSAQNSLGWLTSRFLYSLRPFGFAFPQAVALENQTKDDAVAQLRLKKGANGFEATTKGSAVSDPEFNPVVPESALSVEIVSGSVTAQTSSG</sequence>
<proteinExistence type="predicted"/>
<organism evidence="6">
    <name type="scientific">Noctiluca scintillans</name>
    <name type="common">Sea sparkle</name>
    <name type="synonym">Red tide dinoflagellate</name>
    <dbReference type="NCBI Taxonomy" id="2966"/>
    <lineage>
        <taxon>Eukaryota</taxon>
        <taxon>Sar</taxon>
        <taxon>Alveolata</taxon>
        <taxon>Dinophyceae</taxon>
        <taxon>Noctilucales</taxon>
        <taxon>Noctilucaceae</taxon>
        <taxon>Noctiluca</taxon>
    </lineage>
</organism>
<comment type="cofactor">
    <cofactor evidence="1">
        <name>FAD</name>
        <dbReference type="ChEBI" id="CHEBI:57692"/>
    </cofactor>
</comment>
<feature type="transmembrane region" description="Helical" evidence="4">
    <location>
        <begin position="195"/>
        <end position="219"/>
    </location>
</feature>
<dbReference type="PRINTS" id="PR00420">
    <property type="entry name" value="RNGMNOXGNASE"/>
</dbReference>
<protein>
    <recommendedName>
        <fullName evidence="5">FAD-binding domain-containing protein</fullName>
    </recommendedName>
</protein>
<dbReference type="Gene3D" id="3.40.30.120">
    <property type="match status" value="1"/>
</dbReference>
<dbReference type="InterPro" id="IPR050641">
    <property type="entry name" value="RIFMO-like"/>
</dbReference>
<keyword evidence="4" id="KW-1133">Transmembrane helix</keyword>
<dbReference type="Gene3D" id="3.50.50.60">
    <property type="entry name" value="FAD/NAD(P)-binding domain"/>
    <property type="match status" value="1"/>
</dbReference>
<feature type="transmembrane region" description="Helical" evidence="4">
    <location>
        <begin position="225"/>
        <end position="245"/>
    </location>
</feature>
<evidence type="ECO:0000256" key="3">
    <source>
        <dbReference type="ARBA" id="ARBA00022827"/>
    </source>
</evidence>
<dbReference type="PANTHER" id="PTHR43004:SF19">
    <property type="entry name" value="BINDING MONOOXYGENASE, PUTATIVE (JCVI)-RELATED"/>
    <property type="match status" value="1"/>
</dbReference>
<dbReference type="Pfam" id="PF01494">
    <property type="entry name" value="FAD_binding_3"/>
    <property type="match status" value="1"/>
</dbReference>
<feature type="transmembrane region" description="Helical" evidence="4">
    <location>
        <begin position="380"/>
        <end position="401"/>
    </location>
</feature>
<feature type="transmembrane region" description="Helical" evidence="4">
    <location>
        <begin position="112"/>
        <end position="133"/>
    </location>
</feature>